<accession>A0A1U7IZW6</accession>
<evidence type="ECO:0000313" key="2">
    <source>
        <dbReference type="EMBL" id="OKH44568.1"/>
    </source>
</evidence>
<feature type="compositionally biased region" description="Basic and acidic residues" evidence="1">
    <location>
        <begin position="1067"/>
        <end position="1080"/>
    </location>
</feature>
<gene>
    <name evidence="2" type="ORF">NIES30_22040</name>
</gene>
<dbReference type="InterPro" id="IPR008964">
    <property type="entry name" value="Invasin/intimin_cell_adhesion"/>
</dbReference>
<evidence type="ECO:0008006" key="4">
    <source>
        <dbReference type="Google" id="ProtNLM"/>
    </source>
</evidence>
<organism evidence="2 3">
    <name type="scientific">Phormidium tenue NIES-30</name>
    <dbReference type="NCBI Taxonomy" id="549789"/>
    <lineage>
        <taxon>Bacteria</taxon>
        <taxon>Bacillati</taxon>
        <taxon>Cyanobacteriota</taxon>
        <taxon>Cyanophyceae</taxon>
        <taxon>Oscillatoriophycideae</taxon>
        <taxon>Oscillatoriales</taxon>
        <taxon>Oscillatoriaceae</taxon>
        <taxon>Phormidium</taxon>
    </lineage>
</organism>
<evidence type="ECO:0000313" key="3">
    <source>
        <dbReference type="Proteomes" id="UP000185557"/>
    </source>
</evidence>
<keyword evidence="3" id="KW-1185">Reference proteome</keyword>
<dbReference type="Proteomes" id="UP000185557">
    <property type="component" value="Unassembled WGS sequence"/>
</dbReference>
<reference evidence="2 3" key="1">
    <citation type="submission" date="2016-11" db="EMBL/GenBank/DDBJ databases">
        <title>Draft Genome Sequences of Nine Cyanobacterial Strains from Diverse Habitats.</title>
        <authorList>
            <person name="Zhu T."/>
            <person name="Hou S."/>
            <person name="Lu X."/>
            <person name="Hess W.R."/>
        </authorList>
    </citation>
    <scope>NUCLEOTIDE SEQUENCE [LARGE SCALE GENOMIC DNA]</scope>
    <source>
        <strain evidence="2 3">NIES-30</strain>
    </source>
</reference>
<dbReference type="Gene3D" id="2.60.40.10">
    <property type="entry name" value="Immunoglobulins"/>
    <property type="match status" value="1"/>
</dbReference>
<proteinExistence type="predicted"/>
<evidence type="ECO:0000256" key="1">
    <source>
        <dbReference type="SAM" id="MobiDB-lite"/>
    </source>
</evidence>
<dbReference type="AlphaFoldDB" id="A0A1U7IZW6"/>
<feature type="region of interest" description="Disordered" evidence="1">
    <location>
        <begin position="1054"/>
        <end position="1080"/>
    </location>
</feature>
<dbReference type="SUPFAM" id="SSF49373">
    <property type="entry name" value="Invasin/intimin cell-adhesion fragments"/>
    <property type="match status" value="1"/>
</dbReference>
<dbReference type="InterPro" id="IPR013783">
    <property type="entry name" value="Ig-like_fold"/>
</dbReference>
<protein>
    <recommendedName>
        <fullName evidence="4">TonB-dependent receptor</fullName>
    </recommendedName>
</protein>
<name>A0A1U7IZW6_9CYAN</name>
<dbReference type="STRING" id="549789.NIES30_22040"/>
<dbReference type="SUPFAM" id="SSF56935">
    <property type="entry name" value="Porins"/>
    <property type="match status" value="1"/>
</dbReference>
<sequence length="1080" mass="116833">MALMVNGSPVGDDLIGRTETNLETGLITQTWYGVGLHSGENQLSAQGQLGGAALTQTDLAIQVRGAIASMSVTTLESRVAADGRSTVTVQGQLLDDQGNVASQDTVITLEASQGQFVEDDQNSDQPGFQVQTQGGSFSTTLQTGLTPGQTTIRASRGDLEAYTQVEFTTELRPTLLTGVVDVRFGSGGTDFYSRYRDFLPADGGAGTQLAIRGGAFAITSFGDWRFTGAYRSDRALNEGCDGTVPLFRNYQDCDRPYPVYGDDSTSEVLAPSTDSLYLRLERTSPTPNAGSDYVMWGDYRTDEFATSSQLYSSISRSLHGFSGNYNLGNLQLSAIYGNNIQGFQRDTIAPDGTSGFYFLSRRLLLPGSEAIYFELEELNRPGQVLDRQQLSRGPDYEIDYDRGTVLFRQPVLRTVVDSEGRTLVRRIVATYQHEGGGSTSLYGGRLRYHLNRDPAQASWLGATYLQENHADQQFQLYGADAQVSFGSGGLLLAEYAHSTSSLVNATPVAGEAYRLEVSNAFSDQLSARAYWQQVSPGFTNNATTSFVPGQRRYGAELQADLSETTTLRLGYDHEDNYGVAPATLTALEPLLFPGVAAAPGQPLDNSLTTITAGIQQRIGSATTSLDWIHRDRSDRLNPQFSTVTNQIRSMATLPVTENVTFTALNEFTLAGQADAVYPNRTLLGLNWQIQPGISLGVTHQILNGGQFDNDSLTSLYLSGDYEFGSGTRLTGNFSLFDRGQMSGSVGIQQGVTLAPGLQLDLAYEYVFQSNNLVTGAGTQFAQPYAVGQSAAALAPTGGSSYSIGLSYTGSPDFQTNLRFEHRTSGAASNTVISADAQGRLSPSLTVLGRFQQASAANQLLSGLGDTTNLRLGLAYRNPDNDVFNALLRYEYRRNPGLLPESLLENSGSGSADHVFAAEAIYAPNWQWEFYGKFALRSSTSYLASDLVGSSTVTLAQLRATYRLNYQWDLVGEARWINQPGAGYSETGFSLETGYYLNPNLRLSAGYSFGGVYDRDFNGSRSAGGPYFGLTIKLDNSLLEGFSIDDDPSIQAVPEAVPLEPMSNREPTPADHQPRSLEEAI</sequence>
<comment type="caution">
    <text evidence="2">The sequence shown here is derived from an EMBL/GenBank/DDBJ whole genome shotgun (WGS) entry which is preliminary data.</text>
</comment>
<dbReference type="EMBL" id="MRCG01000022">
    <property type="protein sequence ID" value="OKH44568.1"/>
    <property type="molecule type" value="Genomic_DNA"/>
</dbReference>